<gene>
    <name evidence="2" type="ORF">WMY93_014369</name>
</gene>
<evidence type="ECO:0000256" key="1">
    <source>
        <dbReference type="SAM" id="Phobius"/>
    </source>
</evidence>
<keyword evidence="3" id="KW-1185">Reference proteome</keyword>
<reference evidence="3" key="1">
    <citation type="submission" date="2024-04" db="EMBL/GenBank/DDBJ databases">
        <title>Salinicola lusitanus LLJ914,a marine bacterium isolated from the Okinawa Trough.</title>
        <authorList>
            <person name="Li J."/>
        </authorList>
    </citation>
    <scope>NUCLEOTIDE SEQUENCE [LARGE SCALE GENOMIC DNA]</scope>
</reference>
<dbReference type="Proteomes" id="UP001460270">
    <property type="component" value="Unassembled WGS sequence"/>
</dbReference>
<keyword evidence="1" id="KW-0472">Membrane</keyword>
<name>A0AAW0P0X1_9GOBI</name>
<dbReference type="EMBL" id="JBBPFD010000010">
    <property type="protein sequence ID" value="KAK7909685.1"/>
    <property type="molecule type" value="Genomic_DNA"/>
</dbReference>
<keyword evidence="1" id="KW-1133">Transmembrane helix</keyword>
<accession>A0AAW0P0X1</accession>
<evidence type="ECO:0008006" key="4">
    <source>
        <dbReference type="Google" id="ProtNLM"/>
    </source>
</evidence>
<organism evidence="2 3">
    <name type="scientific">Mugilogobius chulae</name>
    <name type="common">yellowstripe goby</name>
    <dbReference type="NCBI Taxonomy" id="88201"/>
    <lineage>
        <taxon>Eukaryota</taxon>
        <taxon>Metazoa</taxon>
        <taxon>Chordata</taxon>
        <taxon>Craniata</taxon>
        <taxon>Vertebrata</taxon>
        <taxon>Euteleostomi</taxon>
        <taxon>Actinopterygii</taxon>
        <taxon>Neopterygii</taxon>
        <taxon>Teleostei</taxon>
        <taxon>Neoteleostei</taxon>
        <taxon>Acanthomorphata</taxon>
        <taxon>Gobiaria</taxon>
        <taxon>Gobiiformes</taxon>
        <taxon>Gobioidei</taxon>
        <taxon>Gobiidae</taxon>
        <taxon>Gobionellinae</taxon>
        <taxon>Mugilogobius</taxon>
    </lineage>
</organism>
<comment type="caution">
    <text evidence="2">The sequence shown here is derived from an EMBL/GenBank/DDBJ whole genome shotgun (WGS) entry which is preliminary data.</text>
</comment>
<sequence>MEYGFGLELAAGGLVLDYGVGVVGYGWSGMVGLVWLGLIGSGLDMDWIDMVDMVWLVMDMVALALDMVMGWISQQQQSASSLDVRACGAGALLVSYLIRSAPLTERSDI</sequence>
<evidence type="ECO:0000313" key="2">
    <source>
        <dbReference type="EMBL" id="KAK7909685.1"/>
    </source>
</evidence>
<protein>
    <recommendedName>
        <fullName evidence="4">NADH dehydrogenase subunit 6</fullName>
    </recommendedName>
</protein>
<dbReference type="AlphaFoldDB" id="A0AAW0P0X1"/>
<evidence type="ECO:0000313" key="3">
    <source>
        <dbReference type="Proteomes" id="UP001460270"/>
    </source>
</evidence>
<keyword evidence="1" id="KW-0812">Transmembrane</keyword>
<feature type="transmembrane region" description="Helical" evidence="1">
    <location>
        <begin position="53"/>
        <end position="72"/>
    </location>
</feature>
<feature type="transmembrane region" description="Helical" evidence="1">
    <location>
        <begin position="20"/>
        <end position="41"/>
    </location>
</feature>
<proteinExistence type="predicted"/>